<gene>
    <name evidence="2" type="ORF">CVO96_04120</name>
</gene>
<dbReference type="Gene3D" id="3.40.630.30">
    <property type="match status" value="1"/>
</dbReference>
<dbReference type="GO" id="GO:0016747">
    <property type="term" value="F:acyltransferase activity, transferring groups other than amino-acyl groups"/>
    <property type="evidence" value="ECO:0007669"/>
    <property type="project" value="InterPro"/>
</dbReference>
<feature type="domain" description="N-acetyltransferase" evidence="1">
    <location>
        <begin position="1"/>
        <end position="93"/>
    </location>
</feature>
<dbReference type="OrthoDB" id="9775804at2"/>
<dbReference type="Pfam" id="PF13527">
    <property type="entry name" value="Acetyltransf_9"/>
    <property type="match status" value="1"/>
</dbReference>
<dbReference type="SUPFAM" id="SSF55729">
    <property type="entry name" value="Acyl-CoA N-acyltransferases (Nat)"/>
    <property type="match status" value="1"/>
</dbReference>
<dbReference type="CDD" id="cd04301">
    <property type="entry name" value="NAT_SF"/>
    <property type="match status" value="1"/>
</dbReference>
<proteinExistence type="predicted"/>
<dbReference type="InterPro" id="IPR000182">
    <property type="entry name" value="GNAT_dom"/>
</dbReference>
<dbReference type="PROSITE" id="PS51186">
    <property type="entry name" value="GNAT"/>
    <property type="match status" value="1"/>
</dbReference>
<dbReference type="EMBL" id="PPPD01000001">
    <property type="protein sequence ID" value="PNY80656.1"/>
    <property type="molecule type" value="Genomic_DNA"/>
</dbReference>
<organism evidence="2 3">
    <name type="scientific">Deinococcus koreensis</name>
    <dbReference type="NCBI Taxonomy" id="2054903"/>
    <lineage>
        <taxon>Bacteria</taxon>
        <taxon>Thermotogati</taxon>
        <taxon>Deinococcota</taxon>
        <taxon>Deinococci</taxon>
        <taxon>Deinococcales</taxon>
        <taxon>Deinococcaceae</taxon>
        <taxon>Deinococcus</taxon>
    </lineage>
</organism>
<dbReference type="InterPro" id="IPR016181">
    <property type="entry name" value="Acyl_CoA_acyltransferase"/>
</dbReference>
<dbReference type="AlphaFoldDB" id="A0A2K3UVV6"/>
<protein>
    <recommendedName>
        <fullName evidence="1">N-acetyltransferase domain-containing protein</fullName>
    </recommendedName>
</protein>
<comment type="caution">
    <text evidence="2">The sequence shown here is derived from an EMBL/GenBank/DDBJ whole genome shotgun (WGS) entry which is preliminary data.</text>
</comment>
<sequence>MGRRRGRERHDPVPARQPRRALLLGPMSVLPEQQRQGIGSALMREALSRVRDSGEAMVVLWGHPEFYPRFGFRRASDFGLLPDTPAAMVYPLQADLRAYAGLSLPH</sequence>
<name>A0A2K3UVV6_9DEIO</name>
<accession>A0A2K3UVV6</accession>
<dbReference type="Proteomes" id="UP000236379">
    <property type="component" value="Unassembled WGS sequence"/>
</dbReference>
<keyword evidence="3" id="KW-1185">Reference proteome</keyword>
<evidence type="ECO:0000259" key="1">
    <source>
        <dbReference type="PROSITE" id="PS51186"/>
    </source>
</evidence>
<evidence type="ECO:0000313" key="2">
    <source>
        <dbReference type="EMBL" id="PNY80656.1"/>
    </source>
</evidence>
<evidence type="ECO:0000313" key="3">
    <source>
        <dbReference type="Proteomes" id="UP000236379"/>
    </source>
</evidence>
<reference evidence="2 3" key="1">
    <citation type="submission" date="2018-01" db="EMBL/GenBank/DDBJ databases">
        <title>Deinococcus koreensis sp. nov., a radiation-resistant bacterium isolated from river water.</title>
        <authorList>
            <person name="Choi A."/>
        </authorList>
    </citation>
    <scope>NUCLEOTIDE SEQUENCE [LARGE SCALE GENOMIC DNA]</scope>
    <source>
        <strain evidence="2 3">SJW1-2</strain>
    </source>
</reference>